<keyword evidence="3" id="KW-1185">Reference proteome</keyword>
<feature type="region of interest" description="Disordered" evidence="1">
    <location>
        <begin position="58"/>
        <end position="83"/>
    </location>
</feature>
<sequence length="324" mass="35622">MEEVPFSGFEVIHHPTGTKDFVVAALKAGRTPTEIAAFVGSSSDEVAAILNISSSSSTREIEVEATKERSSKRYSPPMSPISSLECKRRFDGGDDDDDELSIVSSVTNVKTMQSVYSHECSVFTEMHYDQDPAIDVNFNAHQNKTSDINAESTNSNSLQRRRNRFARKVLKRLSSLPLVSELETSVHSEQSPIVTPKRKRFAAQALMRLSILRKSNISSDKKIPSDVSTAASTQATEENSKVSSSSQSSMNSSITISTADFDENPNPSDLDNLAFQSYLFTTPWDAAKSGDYATLNYIANNEDESDDVWTKQDVSGMFPCITLA</sequence>
<feature type="compositionally biased region" description="Polar residues" evidence="1">
    <location>
        <begin position="226"/>
        <end position="237"/>
    </location>
</feature>
<accession>A0AAD8Y8V2</accession>
<feature type="compositionally biased region" description="Basic and acidic residues" evidence="1">
    <location>
        <begin position="59"/>
        <end position="71"/>
    </location>
</feature>
<gene>
    <name evidence="2" type="ORF">QTG54_008349</name>
</gene>
<evidence type="ECO:0000313" key="3">
    <source>
        <dbReference type="Proteomes" id="UP001224775"/>
    </source>
</evidence>
<proteinExistence type="predicted"/>
<feature type="region of interest" description="Disordered" evidence="1">
    <location>
        <begin position="220"/>
        <end position="249"/>
    </location>
</feature>
<organism evidence="2 3">
    <name type="scientific">Skeletonema marinoi</name>
    <dbReference type="NCBI Taxonomy" id="267567"/>
    <lineage>
        <taxon>Eukaryota</taxon>
        <taxon>Sar</taxon>
        <taxon>Stramenopiles</taxon>
        <taxon>Ochrophyta</taxon>
        <taxon>Bacillariophyta</taxon>
        <taxon>Coscinodiscophyceae</taxon>
        <taxon>Thalassiosirophycidae</taxon>
        <taxon>Thalassiosirales</taxon>
        <taxon>Skeletonemataceae</taxon>
        <taxon>Skeletonema</taxon>
        <taxon>Skeletonema marinoi-dohrnii complex</taxon>
    </lineage>
</organism>
<dbReference type="Proteomes" id="UP001224775">
    <property type="component" value="Unassembled WGS sequence"/>
</dbReference>
<protein>
    <submittedName>
        <fullName evidence="2">Uncharacterized protein</fullName>
    </submittedName>
</protein>
<dbReference type="EMBL" id="JATAAI010000014">
    <property type="protein sequence ID" value="KAK1741097.1"/>
    <property type="molecule type" value="Genomic_DNA"/>
</dbReference>
<comment type="caution">
    <text evidence="2">The sequence shown here is derived from an EMBL/GenBank/DDBJ whole genome shotgun (WGS) entry which is preliminary data.</text>
</comment>
<dbReference type="AlphaFoldDB" id="A0AAD8Y8V2"/>
<reference evidence="2" key="1">
    <citation type="submission" date="2023-06" db="EMBL/GenBank/DDBJ databases">
        <title>Survivors Of The Sea: Transcriptome response of Skeletonema marinoi to long-term dormancy.</title>
        <authorList>
            <person name="Pinder M.I.M."/>
            <person name="Kourtchenko O."/>
            <person name="Robertson E.K."/>
            <person name="Larsson T."/>
            <person name="Maumus F."/>
            <person name="Osuna-Cruz C.M."/>
            <person name="Vancaester E."/>
            <person name="Stenow R."/>
            <person name="Vandepoele K."/>
            <person name="Ploug H."/>
            <person name="Bruchert V."/>
            <person name="Godhe A."/>
            <person name="Topel M."/>
        </authorList>
    </citation>
    <scope>NUCLEOTIDE SEQUENCE</scope>
    <source>
        <strain evidence="2">R05AC</strain>
    </source>
</reference>
<evidence type="ECO:0000313" key="2">
    <source>
        <dbReference type="EMBL" id="KAK1741097.1"/>
    </source>
</evidence>
<name>A0AAD8Y8V2_9STRA</name>
<evidence type="ECO:0000256" key="1">
    <source>
        <dbReference type="SAM" id="MobiDB-lite"/>
    </source>
</evidence>